<feature type="region of interest" description="Disordered" evidence="1">
    <location>
        <begin position="25"/>
        <end position="44"/>
    </location>
</feature>
<sequence length="189" mass="21252">MDPAIEREKLSYSFAKFPSHQKTINLKSRGDNLHPEAPPTRSERRRAGFWIPDYLPSSLTSRLCTTCHANLEVLSFTKKKSMEQLKSCLQDWILGPKPVEVDSEEGRAEMEEEHRLSICSTLLERDELQMEKEKDGPLPGFHQGDAGCHQPAVPPPLRSSISASYPGEKRMSIHSVTFSCPVTPYATSL</sequence>
<reference evidence="2" key="1">
    <citation type="submission" date="2006-01" db="EMBL/GenBank/DDBJ databases">
        <authorList>
            <person name="Lindblad-Toh K."/>
            <person name="Mauceli E."/>
            <person name="Grabherr M."/>
            <person name="Chang J.L."/>
            <person name="Lander E.S."/>
        </authorList>
    </citation>
    <scope>NUCLEOTIDE SEQUENCE [LARGE SCALE GENOMIC DNA]</scope>
</reference>
<dbReference type="InParanoid" id="G3PQX8"/>
<evidence type="ECO:0000256" key="1">
    <source>
        <dbReference type="SAM" id="MobiDB-lite"/>
    </source>
</evidence>
<dbReference type="Ensembl" id="ENSGACT00000020051.1">
    <property type="protein sequence ID" value="ENSGACP00000020013.1"/>
    <property type="gene ID" value="ENSGACG00000015171.1"/>
</dbReference>
<name>G3PQX8_GASAC</name>
<dbReference type="AlphaFoldDB" id="G3PQX8"/>
<reference evidence="2" key="2">
    <citation type="submission" date="2024-04" db="UniProtKB">
        <authorList>
            <consortium name="Ensembl"/>
        </authorList>
    </citation>
    <scope>IDENTIFICATION</scope>
</reference>
<protein>
    <submittedName>
        <fullName evidence="2">Uncharacterized protein</fullName>
    </submittedName>
</protein>
<dbReference type="STRING" id="69293.ENSGACP00000020013"/>
<organism evidence="2">
    <name type="scientific">Gasterosteus aculeatus</name>
    <name type="common">Three-spined stickleback</name>
    <dbReference type="NCBI Taxonomy" id="69293"/>
    <lineage>
        <taxon>Eukaryota</taxon>
        <taxon>Metazoa</taxon>
        <taxon>Chordata</taxon>
        <taxon>Craniata</taxon>
        <taxon>Vertebrata</taxon>
        <taxon>Euteleostomi</taxon>
        <taxon>Actinopterygii</taxon>
        <taxon>Neopterygii</taxon>
        <taxon>Teleostei</taxon>
        <taxon>Neoteleostei</taxon>
        <taxon>Acanthomorphata</taxon>
        <taxon>Eupercaria</taxon>
        <taxon>Perciformes</taxon>
        <taxon>Cottioidei</taxon>
        <taxon>Gasterosteales</taxon>
        <taxon>Gasterosteidae</taxon>
        <taxon>Gasterosteus</taxon>
    </lineage>
</organism>
<evidence type="ECO:0000313" key="2">
    <source>
        <dbReference type="Ensembl" id="ENSGACP00000020013.1"/>
    </source>
</evidence>
<accession>G3PQX8</accession>
<proteinExistence type="predicted"/>
<dbReference type="Bgee" id="ENSGACG00000015171">
    <property type="expression patterns" value="Expressed in camera-type eye and 3 other cell types or tissues"/>
</dbReference>